<feature type="domain" description="VWFA" evidence="3">
    <location>
        <begin position="155"/>
        <end position="332"/>
    </location>
</feature>
<dbReference type="Proteomes" id="UP001499851">
    <property type="component" value="Unassembled WGS sequence"/>
</dbReference>
<evidence type="ECO:0000256" key="2">
    <source>
        <dbReference type="SAM" id="SignalP"/>
    </source>
</evidence>
<gene>
    <name evidence="4" type="ORF">GCM10009830_12500</name>
</gene>
<dbReference type="EMBL" id="BAAAQF010000004">
    <property type="protein sequence ID" value="GAA1668194.1"/>
    <property type="molecule type" value="Genomic_DNA"/>
</dbReference>
<proteinExistence type="predicted"/>
<feature type="region of interest" description="Disordered" evidence="1">
    <location>
        <begin position="23"/>
        <end position="63"/>
    </location>
</feature>
<dbReference type="PROSITE" id="PS50234">
    <property type="entry name" value="VWFA"/>
    <property type="match status" value="1"/>
</dbReference>
<dbReference type="InterPro" id="IPR036465">
    <property type="entry name" value="vWFA_dom_sf"/>
</dbReference>
<dbReference type="InterPro" id="IPR051266">
    <property type="entry name" value="CLCR"/>
</dbReference>
<evidence type="ECO:0000259" key="3">
    <source>
        <dbReference type="PROSITE" id="PS50234"/>
    </source>
</evidence>
<reference evidence="4 5" key="1">
    <citation type="journal article" date="2019" name="Int. J. Syst. Evol. Microbiol.">
        <title>The Global Catalogue of Microorganisms (GCM) 10K type strain sequencing project: providing services to taxonomists for standard genome sequencing and annotation.</title>
        <authorList>
            <consortium name="The Broad Institute Genomics Platform"/>
            <consortium name="The Broad Institute Genome Sequencing Center for Infectious Disease"/>
            <person name="Wu L."/>
            <person name="Ma J."/>
        </authorList>
    </citation>
    <scope>NUCLEOTIDE SEQUENCE [LARGE SCALE GENOMIC DNA]</scope>
    <source>
        <strain evidence="4 5">JCM 16001</strain>
    </source>
</reference>
<dbReference type="Pfam" id="PF12034">
    <property type="entry name" value="YfbK_C"/>
    <property type="match status" value="1"/>
</dbReference>
<dbReference type="InterPro" id="IPR002035">
    <property type="entry name" value="VWF_A"/>
</dbReference>
<dbReference type="InterPro" id="IPR021908">
    <property type="entry name" value="YfbK_C"/>
</dbReference>
<name>A0ABN2GAQ4_9ACTN</name>
<dbReference type="Pfam" id="PF00092">
    <property type="entry name" value="VWA"/>
    <property type="match status" value="1"/>
</dbReference>
<keyword evidence="5" id="KW-1185">Reference proteome</keyword>
<organism evidence="4 5">
    <name type="scientific">Glycomyces endophyticus</name>
    <dbReference type="NCBI Taxonomy" id="480996"/>
    <lineage>
        <taxon>Bacteria</taxon>
        <taxon>Bacillati</taxon>
        <taxon>Actinomycetota</taxon>
        <taxon>Actinomycetes</taxon>
        <taxon>Glycomycetales</taxon>
        <taxon>Glycomycetaceae</taxon>
        <taxon>Glycomyces</taxon>
    </lineage>
</organism>
<comment type="caution">
    <text evidence="4">The sequence shown here is derived from an EMBL/GenBank/DDBJ whole genome shotgun (WGS) entry which is preliminary data.</text>
</comment>
<dbReference type="SMART" id="SM00327">
    <property type="entry name" value="VWA"/>
    <property type="match status" value="1"/>
</dbReference>
<keyword evidence="2" id="KW-0732">Signal</keyword>
<dbReference type="SUPFAM" id="SSF53300">
    <property type="entry name" value="vWA-like"/>
    <property type="match status" value="1"/>
</dbReference>
<dbReference type="PROSITE" id="PS51257">
    <property type="entry name" value="PROKAR_LIPOPROTEIN"/>
    <property type="match status" value="1"/>
</dbReference>
<dbReference type="Gene3D" id="3.40.50.410">
    <property type="entry name" value="von Willebrand factor, type A domain"/>
    <property type="match status" value="1"/>
</dbReference>
<dbReference type="InterPro" id="IPR022156">
    <property type="entry name" value="Uncharacterised_YfbK_N"/>
</dbReference>
<sequence>MRRLQATIPVAVLAAALAACSGPGGGDSAADMSGEAAPGSVDPGYTGAETFAPNEAVDPAEDPESTFAVDVDTASYDFARRSLLDGELPPPDQVRPEEFANSFDYGYGEPEGNGFAVHIERAALPEWYASGDATQLLHVGLQTRTVPDSERADVNLTFVIDVSGSMEADDRIGIVRDSLHMLVGELRPSDAVAIVTYETDSEVLLEMTEVGDGDEIGDAIDDLEARGSTNMQAGLEDGYELAAEAFDADRDNRVVLLSDGEANVGLTEHDAMLEEIGGEIADGITLLTVGVGDSYNQGLLEQLADNGDGWAVYFASAGGAEEVFSERLTSTLGVTAEDAKIQVTFDPATVADYRLIGFENRAVEDEDFEDDSVDAGEVGPGHSVTALYAITPTGEAGDYASVAVRWTDPETGETGSVETTTSTGFGTDIADYRIDTAILAAAFAEVLRGTADFTCADLLADVEAQAAITGDPDVAELAELVAIAAELGA</sequence>
<protein>
    <submittedName>
        <fullName evidence="4">VWA domain-containing protein</fullName>
    </submittedName>
</protein>
<evidence type="ECO:0000313" key="4">
    <source>
        <dbReference type="EMBL" id="GAA1668194.1"/>
    </source>
</evidence>
<dbReference type="RefSeq" id="WP_344483193.1">
    <property type="nucleotide sequence ID" value="NZ_BAAAQF010000004.1"/>
</dbReference>
<evidence type="ECO:0000256" key="1">
    <source>
        <dbReference type="SAM" id="MobiDB-lite"/>
    </source>
</evidence>
<accession>A0ABN2GAQ4</accession>
<feature type="signal peptide" evidence="2">
    <location>
        <begin position="1"/>
        <end position="21"/>
    </location>
</feature>
<dbReference type="PANTHER" id="PTHR10579:SF43">
    <property type="entry name" value="ZINC FINGER (C3HC4-TYPE RING FINGER) FAMILY PROTEIN"/>
    <property type="match status" value="1"/>
</dbReference>
<dbReference type="PANTHER" id="PTHR10579">
    <property type="entry name" value="CALCIUM-ACTIVATED CHLORIDE CHANNEL REGULATOR"/>
    <property type="match status" value="1"/>
</dbReference>
<feature type="chain" id="PRO_5047356849" evidence="2">
    <location>
        <begin position="22"/>
        <end position="489"/>
    </location>
</feature>
<evidence type="ECO:0000313" key="5">
    <source>
        <dbReference type="Proteomes" id="UP001499851"/>
    </source>
</evidence>
<dbReference type="Pfam" id="PF12450">
    <property type="entry name" value="vWF_A"/>
    <property type="match status" value="1"/>
</dbReference>